<dbReference type="OrthoDB" id="1123107at2"/>
<dbReference type="PANTHER" id="PTHR44688">
    <property type="entry name" value="DNA-BINDING TRANSCRIPTIONAL ACTIVATOR DEVR_DOSR"/>
    <property type="match status" value="1"/>
</dbReference>
<dbReference type="SUPFAM" id="SSF48452">
    <property type="entry name" value="TPR-like"/>
    <property type="match status" value="1"/>
</dbReference>
<dbReference type="InterPro" id="IPR027417">
    <property type="entry name" value="P-loop_NTPase"/>
</dbReference>
<dbReference type="SUPFAM" id="SSF52540">
    <property type="entry name" value="P-loop containing nucleoside triphosphate hydrolases"/>
    <property type="match status" value="1"/>
</dbReference>
<dbReference type="EMBL" id="CP011797">
    <property type="protein sequence ID" value="ATX76274.1"/>
    <property type="molecule type" value="Genomic_DNA"/>
</dbReference>
<reference evidence="5 6" key="1">
    <citation type="journal article" date="2017" name="Environ. Microbiol.">
        <title>Genomic and physiological analyses of 'Reinekea forsetii' reveal a versatile opportunistic lifestyle during spring algae blooms.</title>
        <authorList>
            <person name="Avci B."/>
            <person name="Hahnke R.L."/>
            <person name="Chafee M."/>
            <person name="Fischer T."/>
            <person name="Gruber-Vodicka H."/>
            <person name="Tegetmeyer H.E."/>
            <person name="Harder J."/>
            <person name="Fuchs B.M."/>
            <person name="Amann R.I."/>
            <person name="Teeling H."/>
        </authorList>
    </citation>
    <scope>NUCLEOTIDE SEQUENCE [LARGE SCALE GENOMIC DNA]</scope>
    <source>
        <strain evidence="5 6">Hel1_31_D35</strain>
    </source>
</reference>
<gene>
    <name evidence="5" type="primary">malT</name>
    <name evidence="5" type="ORF">REIFOR_01125</name>
</gene>
<dbReference type="Gene3D" id="1.25.40.10">
    <property type="entry name" value="Tetratricopeptide repeat domain"/>
    <property type="match status" value="1"/>
</dbReference>
<keyword evidence="6" id="KW-1185">Reference proteome</keyword>
<organism evidence="5 6">
    <name type="scientific">Reinekea forsetii</name>
    <dbReference type="NCBI Taxonomy" id="1336806"/>
    <lineage>
        <taxon>Bacteria</taxon>
        <taxon>Pseudomonadati</taxon>
        <taxon>Pseudomonadota</taxon>
        <taxon>Gammaproteobacteria</taxon>
        <taxon>Oceanospirillales</taxon>
        <taxon>Saccharospirillaceae</taxon>
        <taxon>Reinekea</taxon>
    </lineage>
</organism>
<evidence type="ECO:0000259" key="4">
    <source>
        <dbReference type="PROSITE" id="PS50043"/>
    </source>
</evidence>
<dbReference type="Gene3D" id="3.40.50.300">
    <property type="entry name" value="P-loop containing nucleotide triphosphate hydrolases"/>
    <property type="match status" value="1"/>
</dbReference>
<name>A0A2K8KSJ7_9GAMM</name>
<dbReference type="PRINTS" id="PR00038">
    <property type="entry name" value="HTHLUXR"/>
</dbReference>
<sequence length="880" mass="100739">MPLKKKANQSLWIQPYKLICPSINQKLLVRERLFLLLDQSQVNPLTCIYSPAGFGKSTLVVSWLRQRQLTYGWYSLDINDNDPSYFANHLIQALHQASNSGCPQSLALVQQQEYANLHSLLSKAMMEIALATTPFFMILDDIQSITDPIIIQALRHWLKMLPVQIHVILCCQNEPPFALSSFRVKGQLIEIGSTQLAFNEAEAADFLKQNLNFDVPVNVVQELVEKTSGWPAAMQLISHNAHSTTDLIDASGRLGQGAFEVDSFILNEVVYQQPEKIQFFLLNICVFEQFNAALCDSLVRQSDSETYIYELEQRQLFIYRVQGQERWYRLQDIFRDCLIKKLQAGCKDHWDQLQENLIHTFLNNGLTIEAVQHCLHLKEQKYILMVLESAGVELYQRGQFATLTKMFHYVSLDATKQNRKLSLLKAWVLLATYREDEVAKLLPDAGGEDYPELWAEHIVAQAQAANNVEEFELAKNLAEQGMKHLKPDSFVSRTVTYSVLGQSALCRGELSNALSLLKEAEKLAFDHGLVQQRLWSMCLISDVYAAWGKITMALEVQLDAINMAHDNCIEDVPHMEFLYRNRTQLLLEQGDLAQADRLLLKSEQVIEPLGNYGLLNIHVQRGQIALWRGQTESARNLAFQVNYLLQNYEYHTDWLAHANEFLLACQSSGILEFEPNCIWRQKHLVCAPENHFYQHYQRAYAIRHYLAGDKVQAIAQLRRLIVAAERVGLTLQAFKNKLLLALWLNDKEGLRIWAAEMPKFSELKPLQSIWLSTLFCAENLQRDWPDWNVWFSHSALDSGNVAQQLDGILDSLNRQHANAHDLVTPKEVQVLLLIGEGLNNDEIGTSMHIAVSTVKSHIRRLYRKLNINKRAQAIEISKHL</sequence>
<dbReference type="GO" id="GO:0003677">
    <property type="term" value="F:DNA binding"/>
    <property type="evidence" value="ECO:0007669"/>
    <property type="project" value="UniProtKB-KW"/>
</dbReference>
<dbReference type="SMART" id="SM00421">
    <property type="entry name" value="HTH_LUXR"/>
    <property type="match status" value="1"/>
</dbReference>
<evidence type="ECO:0000256" key="2">
    <source>
        <dbReference type="ARBA" id="ARBA00023125"/>
    </source>
</evidence>
<dbReference type="InterPro" id="IPR011990">
    <property type="entry name" value="TPR-like_helical_dom_sf"/>
</dbReference>
<dbReference type="RefSeq" id="WP_100256627.1">
    <property type="nucleotide sequence ID" value="NZ_CP011797.1"/>
</dbReference>
<dbReference type="CDD" id="cd06170">
    <property type="entry name" value="LuxR_C_like"/>
    <property type="match status" value="1"/>
</dbReference>
<protein>
    <submittedName>
        <fullName evidence="5">Transcriptional regulator MalT</fullName>
    </submittedName>
</protein>
<keyword evidence="2" id="KW-0238">DNA-binding</keyword>
<dbReference type="Proteomes" id="UP000229757">
    <property type="component" value="Chromosome"/>
</dbReference>
<feature type="domain" description="HTH luxR-type" evidence="4">
    <location>
        <begin position="816"/>
        <end position="880"/>
    </location>
</feature>
<dbReference type="Gene3D" id="1.10.10.10">
    <property type="entry name" value="Winged helix-like DNA-binding domain superfamily/Winged helix DNA-binding domain"/>
    <property type="match status" value="1"/>
</dbReference>
<dbReference type="SUPFAM" id="SSF46894">
    <property type="entry name" value="C-terminal effector domain of the bipartite response regulators"/>
    <property type="match status" value="1"/>
</dbReference>
<dbReference type="InterPro" id="IPR016032">
    <property type="entry name" value="Sig_transdc_resp-reg_C-effctor"/>
</dbReference>
<evidence type="ECO:0000313" key="5">
    <source>
        <dbReference type="EMBL" id="ATX76274.1"/>
    </source>
</evidence>
<dbReference type="InterPro" id="IPR041617">
    <property type="entry name" value="TPR_MalT"/>
</dbReference>
<dbReference type="KEGG" id="rfo:REIFOR_01125"/>
<dbReference type="AlphaFoldDB" id="A0A2K8KSJ7"/>
<accession>A0A2K8KSJ7</accession>
<dbReference type="Pfam" id="PF25873">
    <property type="entry name" value="WHD_MalT"/>
    <property type="match status" value="1"/>
</dbReference>
<keyword evidence="3" id="KW-0804">Transcription</keyword>
<evidence type="ECO:0000313" key="6">
    <source>
        <dbReference type="Proteomes" id="UP000229757"/>
    </source>
</evidence>
<evidence type="ECO:0000256" key="1">
    <source>
        <dbReference type="ARBA" id="ARBA00023015"/>
    </source>
</evidence>
<dbReference type="InterPro" id="IPR059106">
    <property type="entry name" value="WHD_MalT"/>
</dbReference>
<dbReference type="PROSITE" id="PS50043">
    <property type="entry name" value="HTH_LUXR_2"/>
    <property type="match status" value="1"/>
</dbReference>
<dbReference type="InterPro" id="IPR000792">
    <property type="entry name" value="Tscrpt_reg_LuxR_C"/>
</dbReference>
<proteinExistence type="predicted"/>
<evidence type="ECO:0000256" key="3">
    <source>
        <dbReference type="ARBA" id="ARBA00023163"/>
    </source>
</evidence>
<dbReference type="GO" id="GO:0006355">
    <property type="term" value="P:regulation of DNA-templated transcription"/>
    <property type="evidence" value="ECO:0007669"/>
    <property type="project" value="InterPro"/>
</dbReference>
<dbReference type="PANTHER" id="PTHR44688:SF25">
    <property type="entry name" value="HTH LUXR-TYPE DOMAIN-CONTAINING PROTEIN"/>
    <property type="match status" value="1"/>
</dbReference>
<dbReference type="Pfam" id="PF17874">
    <property type="entry name" value="TPR_MalT"/>
    <property type="match status" value="1"/>
</dbReference>
<keyword evidence="1" id="KW-0805">Transcription regulation</keyword>
<dbReference type="Pfam" id="PF00196">
    <property type="entry name" value="GerE"/>
    <property type="match status" value="1"/>
</dbReference>
<dbReference type="PROSITE" id="PS00622">
    <property type="entry name" value="HTH_LUXR_1"/>
    <property type="match status" value="1"/>
</dbReference>
<dbReference type="InterPro" id="IPR036388">
    <property type="entry name" value="WH-like_DNA-bd_sf"/>
</dbReference>